<dbReference type="GO" id="GO:0043138">
    <property type="term" value="F:3'-5' DNA helicase activity"/>
    <property type="evidence" value="ECO:0007669"/>
    <property type="project" value="TreeGrafter"/>
</dbReference>
<evidence type="ECO:0000256" key="4">
    <source>
        <dbReference type="ARBA" id="ARBA00022840"/>
    </source>
</evidence>
<dbReference type="EMBL" id="CAJNOU010001697">
    <property type="protein sequence ID" value="CAF1241347.1"/>
    <property type="molecule type" value="Genomic_DNA"/>
</dbReference>
<evidence type="ECO:0000256" key="1">
    <source>
        <dbReference type="ARBA" id="ARBA00022741"/>
    </source>
</evidence>
<feature type="domain" description="ERCC3/RAD25/XPB helicase C-terminal" evidence="5">
    <location>
        <begin position="235"/>
        <end position="267"/>
    </location>
</feature>
<protein>
    <recommendedName>
        <fullName evidence="5">ERCC3/RAD25/XPB helicase C-terminal domain-containing protein</fullName>
    </recommendedName>
</protein>
<keyword evidence="4" id="KW-0067">ATP-binding</keyword>
<dbReference type="PANTHER" id="PTHR11274:SF0">
    <property type="entry name" value="GENERAL TRANSCRIPTION AND DNA REPAIR FACTOR IIH HELICASE SUBUNIT XPB"/>
    <property type="match status" value="1"/>
</dbReference>
<keyword evidence="2" id="KW-0378">Hydrolase</keyword>
<evidence type="ECO:0000256" key="3">
    <source>
        <dbReference type="ARBA" id="ARBA00022806"/>
    </source>
</evidence>
<accession>A0A814ZAU9</accession>
<dbReference type="GO" id="GO:0097550">
    <property type="term" value="C:transcription preinitiation complex"/>
    <property type="evidence" value="ECO:0007669"/>
    <property type="project" value="TreeGrafter"/>
</dbReference>
<dbReference type="InterPro" id="IPR050615">
    <property type="entry name" value="ATP-dep_DNA_Helicase"/>
</dbReference>
<dbReference type="GO" id="GO:0000112">
    <property type="term" value="C:nucleotide-excision repair factor 3 complex"/>
    <property type="evidence" value="ECO:0007669"/>
    <property type="project" value="TreeGrafter"/>
</dbReference>
<reference evidence="6" key="1">
    <citation type="submission" date="2021-02" db="EMBL/GenBank/DDBJ databases">
        <authorList>
            <person name="Nowell W R."/>
        </authorList>
    </citation>
    <scope>NUCLEOTIDE SEQUENCE</scope>
</reference>
<dbReference type="InterPro" id="IPR032438">
    <property type="entry name" value="ERCC3_RAD25_C"/>
</dbReference>
<dbReference type="GO" id="GO:0005675">
    <property type="term" value="C:transcription factor TFIIH holo complex"/>
    <property type="evidence" value="ECO:0007669"/>
    <property type="project" value="TreeGrafter"/>
</dbReference>
<dbReference type="GO" id="GO:0005524">
    <property type="term" value="F:ATP binding"/>
    <property type="evidence" value="ECO:0007669"/>
    <property type="project" value="UniProtKB-KW"/>
</dbReference>
<comment type="caution">
    <text evidence="6">The sequence shown here is derived from an EMBL/GenBank/DDBJ whole genome shotgun (WGS) entry which is preliminary data.</text>
</comment>
<keyword evidence="1" id="KW-0547">Nucleotide-binding</keyword>
<dbReference type="AlphaFoldDB" id="A0A814ZAU9"/>
<evidence type="ECO:0000256" key="2">
    <source>
        <dbReference type="ARBA" id="ARBA00022801"/>
    </source>
</evidence>
<evidence type="ECO:0000313" key="6">
    <source>
        <dbReference type="EMBL" id="CAF1241347.1"/>
    </source>
</evidence>
<dbReference type="InterPro" id="IPR027417">
    <property type="entry name" value="P-loop_NTPase"/>
</dbReference>
<dbReference type="Proteomes" id="UP000663889">
    <property type="component" value="Unassembled WGS sequence"/>
</dbReference>
<feature type="domain" description="ERCC3/RAD25/XPB helicase C-terminal" evidence="5">
    <location>
        <begin position="166"/>
        <end position="234"/>
    </location>
</feature>
<evidence type="ECO:0000313" key="7">
    <source>
        <dbReference type="Proteomes" id="UP000663889"/>
    </source>
</evidence>
<name>A0A814ZAU9_9BILA</name>
<proteinExistence type="predicted"/>
<dbReference type="PANTHER" id="PTHR11274">
    <property type="entry name" value="RAD25/XP-B DNA REPAIR HELICASE"/>
    <property type="match status" value="1"/>
</dbReference>
<evidence type="ECO:0000259" key="5">
    <source>
        <dbReference type="Pfam" id="PF16203"/>
    </source>
</evidence>
<organism evidence="6 7">
    <name type="scientific">Rotaria sordida</name>
    <dbReference type="NCBI Taxonomy" id="392033"/>
    <lineage>
        <taxon>Eukaryota</taxon>
        <taxon>Metazoa</taxon>
        <taxon>Spiralia</taxon>
        <taxon>Gnathifera</taxon>
        <taxon>Rotifera</taxon>
        <taxon>Eurotatoria</taxon>
        <taxon>Bdelloidea</taxon>
        <taxon>Philodinida</taxon>
        <taxon>Philodinidae</taxon>
        <taxon>Rotaria</taxon>
    </lineage>
</organism>
<dbReference type="GO" id="GO:0006367">
    <property type="term" value="P:transcription initiation at RNA polymerase II promoter"/>
    <property type="evidence" value="ECO:0007669"/>
    <property type="project" value="TreeGrafter"/>
</dbReference>
<dbReference type="GO" id="GO:0016787">
    <property type="term" value="F:hydrolase activity"/>
    <property type="evidence" value="ECO:0007669"/>
    <property type="project" value="UniProtKB-KW"/>
</dbReference>
<dbReference type="Gene3D" id="3.40.50.300">
    <property type="entry name" value="P-loop containing nucleotide triphosphate hydrolases"/>
    <property type="match status" value="1"/>
</dbReference>
<sequence>MAKDDGILYLGTCGPIYVENQTNIQRSADGLFQFCRGIHYCTHAIAYTKWRSRTIWGEFASYTFFQNIIGIDLIAREWQRRSKTFPRCAAANIQWPIGEVLCNSNVSVQQWKQQFKIWSTTDDFNVQLFISGDKEKLNDSYLCNSIYPMIERCNDEITDGAKTLKDCHIAQVQCSEVWCRMTPGFFQEYESIKNDKHRRLLLCIMNLNKYRACDFLLCYHDRHDNKIIVFFDIVPTSFDLPDANILIQISSHGESRRQEAQRLGRIL</sequence>
<keyword evidence="3" id="KW-0347">Helicase</keyword>
<dbReference type="Pfam" id="PF16203">
    <property type="entry name" value="ERCC3_RAD25_C"/>
    <property type="match status" value="2"/>
</dbReference>
<gene>
    <name evidence="6" type="ORF">SEV965_LOCUS23239</name>
</gene>